<dbReference type="Pfam" id="PF07561">
    <property type="entry name" value="DUF1540"/>
    <property type="match status" value="1"/>
</dbReference>
<feature type="domain" description="DUF1540" evidence="1">
    <location>
        <begin position="8"/>
        <end position="69"/>
    </location>
</feature>
<accession>A0A1R0Y8S3</accession>
<dbReference type="InterPro" id="IPR011437">
    <property type="entry name" value="DUF1540"/>
</dbReference>
<dbReference type="Proteomes" id="UP000187439">
    <property type="component" value="Unassembled WGS sequence"/>
</dbReference>
<comment type="caution">
    <text evidence="2">The sequence shown here is derived from an EMBL/GenBank/DDBJ whole genome shotgun (WGS) entry which is preliminary data.</text>
</comment>
<evidence type="ECO:0000313" key="3">
    <source>
        <dbReference type="Proteomes" id="UP000187439"/>
    </source>
</evidence>
<dbReference type="EMBL" id="MPTC01000002">
    <property type="protein sequence ID" value="OMD43754.1"/>
    <property type="molecule type" value="Genomic_DNA"/>
</dbReference>
<dbReference type="AlphaFoldDB" id="A0A1R0Y8S3"/>
<gene>
    <name evidence="2" type="ORF">BSK52_04135</name>
</gene>
<name>A0A1R0Y8S3_9BACL</name>
<organism evidence="2 3">
    <name type="scientific">Paenibacillus odorifer</name>
    <dbReference type="NCBI Taxonomy" id="189426"/>
    <lineage>
        <taxon>Bacteria</taxon>
        <taxon>Bacillati</taxon>
        <taxon>Bacillota</taxon>
        <taxon>Bacilli</taxon>
        <taxon>Bacillales</taxon>
        <taxon>Paenibacillaceae</taxon>
        <taxon>Paenibacillus</taxon>
    </lineage>
</organism>
<proteinExistence type="predicted"/>
<sequence>MSSVKPLVKCSVSNCHYWGEHNLCRAEEIIIEIDKHAGSGFKEEYAEEMTNEGHHDHVATSSATCCLTFKPNS</sequence>
<evidence type="ECO:0000259" key="1">
    <source>
        <dbReference type="Pfam" id="PF07561"/>
    </source>
</evidence>
<protein>
    <recommendedName>
        <fullName evidence="1">DUF1540 domain-containing protein</fullName>
    </recommendedName>
</protein>
<dbReference type="OrthoDB" id="1681234at2"/>
<reference evidence="2 3" key="1">
    <citation type="submission" date="2016-10" db="EMBL/GenBank/DDBJ databases">
        <title>Paenibacillus species isolates.</title>
        <authorList>
            <person name="Beno S.M."/>
        </authorList>
    </citation>
    <scope>NUCLEOTIDE SEQUENCE [LARGE SCALE GENOMIC DNA]</scope>
    <source>
        <strain evidence="2 3">FSL H7-0710</strain>
    </source>
</reference>
<evidence type="ECO:0000313" key="2">
    <source>
        <dbReference type="EMBL" id="OMD43754.1"/>
    </source>
</evidence>